<feature type="signal peptide" evidence="1">
    <location>
        <begin position="1"/>
        <end position="19"/>
    </location>
</feature>
<protein>
    <submittedName>
        <fullName evidence="2">Uncharacterized protein</fullName>
    </submittedName>
</protein>
<keyword evidence="1" id="KW-0732">Signal</keyword>
<dbReference type="EMBL" id="JAYLAA010000019">
    <property type="protein sequence ID" value="MEC3875072.1"/>
    <property type="molecule type" value="Genomic_DNA"/>
</dbReference>
<sequence length="139" mass="15680">MYIKYFFILVCLITFNSVAAQHDGTTVNVRLYPVQMLAISPAVINSPETKPNKESSFVVISSPSGFEIIMQQDGQNQPAGLKKTDTGQVFGEKDKAYNLINYEKGVVEKIFEINHHANDQKKYTSNSDNNYYILTMMSN</sequence>
<evidence type="ECO:0000256" key="1">
    <source>
        <dbReference type="SAM" id="SignalP"/>
    </source>
</evidence>
<comment type="caution">
    <text evidence="2">The sequence shown here is derived from an EMBL/GenBank/DDBJ whole genome shotgun (WGS) entry which is preliminary data.</text>
</comment>
<accession>A0ABU6HPU0</accession>
<proteinExistence type="predicted"/>
<feature type="chain" id="PRO_5047259716" evidence="1">
    <location>
        <begin position="20"/>
        <end position="139"/>
    </location>
</feature>
<keyword evidence="3" id="KW-1185">Reference proteome</keyword>
<reference evidence="2 3" key="1">
    <citation type="submission" date="2024-01" db="EMBL/GenBank/DDBJ databases">
        <title>Chryseobacterium sp. T9W2-O.</title>
        <authorList>
            <person name="Maltman C."/>
        </authorList>
    </citation>
    <scope>NUCLEOTIDE SEQUENCE [LARGE SCALE GENOMIC DNA]</scope>
    <source>
        <strain evidence="2 3">T9W2-O</strain>
    </source>
</reference>
<evidence type="ECO:0000313" key="3">
    <source>
        <dbReference type="Proteomes" id="UP001348397"/>
    </source>
</evidence>
<organism evidence="2 3">
    <name type="scientific">Chryseobacterium salviniae</name>
    <dbReference type="NCBI Taxonomy" id="3101750"/>
    <lineage>
        <taxon>Bacteria</taxon>
        <taxon>Pseudomonadati</taxon>
        <taxon>Bacteroidota</taxon>
        <taxon>Flavobacteriia</taxon>
        <taxon>Flavobacteriales</taxon>
        <taxon>Weeksellaceae</taxon>
        <taxon>Chryseobacterium group</taxon>
        <taxon>Chryseobacterium</taxon>
    </lineage>
</organism>
<dbReference type="Proteomes" id="UP001348397">
    <property type="component" value="Unassembled WGS sequence"/>
</dbReference>
<gene>
    <name evidence="2" type="ORF">SOP96_05035</name>
</gene>
<name>A0ABU6HPU0_9FLAO</name>
<dbReference type="RefSeq" id="WP_326319955.1">
    <property type="nucleotide sequence ID" value="NZ_JAYLAA010000019.1"/>
</dbReference>
<evidence type="ECO:0000313" key="2">
    <source>
        <dbReference type="EMBL" id="MEC3875072.1"/>
    </source>
</evidence>